<evidence type="ECO:0000313" key="8">
    <source>
        <dbReference type="EMBL" id="QMV44435.1"/>
    </source>
</evidence>
<evidence type="ECO:0000259" key="7">
    <source>
        <dbReference type="PROSITE" id="PS51900"/>
    </source>
</evidence>
<keyword evidence="9" id="KW-1185">Reference proteome</keyword>
<protein>
    <submittedName>
        <fullName evidence="8">Site-specific integrase</fullName>
    </submittedName>
</protein>
<evidence type="ECO:0000256" key="1">
    <source>
        <dbReference type="ARBA" id="ARBA00008857"/>
    </source>
</evidence>
<evidence type="ECO:0000313" key="9">
    <source>
        <dbReference type="Proteomes" id="UP000515679"/>
    </source>
</evidence>
<dbReference type="Gene3D" id="1.10.443.10">
    <property type="entry name" value="Intergrase catalytic core"/>
    <property type="match status" value="1"/>
</dbReference>
<feature type="domain" description="Core-binding (CB)" evidence="7">
    <location>
        <begin position="76"/>
        <end position="160"/>
    </location>
</feature>
<dbReference type="EMBL" id="CP041969">
    <property type="protein sequence ID" value="QMV44435.1"/>
    <property type="molecule type" value="Genomic_DNA"/>
</dbReference>
<dbReference type="GO" id="GO:0015074">
    <property type="term" value="P:DNA integration"/>
    <property type="evidence" value="ECO:0007669"/>
    <property type="project" value="InterPro"/>
</dbReference>
<dbReference type="Pfam" id="PF13495">
    <property type="entry name" value="Phage_int_SAM_4"/>
    <property type="match status" value="1"/>
</dbReference>
<dbReference type="GO" id="GO:0006310">
    <property type="term" value="P:DNA recombination"/>
    <property type="evidence" value="ECO:0007669"/>
    <property type="project" value="UniProtKB-KW"/>
</dbReference>
<organism evidence="8 9">
    <name type="scientific">Cohnella cholangitidis</name>
    <dbReference type="NCBI Taxonomy" id="2598458"/>
    <lineage>
        <taxon>Bacteria</taxon>
        <taxon>Bacillati</taxon>
        <taxon>Bacillota</taxon>
        <taxon>Bacilli</taxon>
        <taxon>Bacillales</taxon>
        <taxon>Paenibacillaceae</taxon>
        <taxon>Cohnella</taxon>
    </lineage>
</organism>
<proteinExistence type="inferred from homology"/>
<dbReference type="PANTHER" id="PTHR30349">
    <property type="entry name" value="PHAGE INTEGRASE-RELATED"/>
    <property type="match status" value="1"/>
</dbReference>
<dbReference type="AlphaFoldDB" id="A0A7G5C5F1"/>
<feature type="domain" description="Tyr recombinase" evidence="6">
    <location>
        <begin position="192"/>
        <end position="409"/>
    </location>
</feature>
<dbReference type="InterPro" id="IPR050090">
    <property type="entry name" value="Tyrosine_recombinase_XerCD"/>
</dbReference>
<keyword evidence="3 5" id="KW-0238">DNA-binding</keyword>
<dbReference type="Gene3D" id="1.10.150.130">
    <property type="match status" value="1"/>
</dbReference>
<dbReference type="InterPro" id="IPR013762">
    <property type="entry name" value="Integrase-like_cat_sf"/>
</dbReference>
<name>A0A7G5C5F1_9BACL</name>
<evidence type="ECO:0000256" key="3">
    <source>
        <dbReference type="ARBA" id="ARBA00023125"/>
    </source>
</evidence>
<dbReference type="Proteomes" id="UP000515679">
    <property type="component" value="Chromosome"/>
</dbReference>
<keyword evidence="2" id="KW-0229">DNA integration</keyword>
<dbReference type="InterPro" id="IPR044068">
    <property type="entry name" value="CB"/>
</dbReference>
<dbReference type="CDD" id="cd01189">
    <property type="entry name" value="INT_ICEBs1_C_like"/>
    <property type="match status" value="1"/>
</dbReference>
<dbReference type="Pfam" id="PF00589">
    <property type="entry name" value="Phage_integrase"/>
    <property type="match status" value="1"/>
</dbReference>
<dbReference type="KEGG" id="cchl:FPL14_27155"/>
<evidence type="ECO:0000256" key="4">
    <source>
        <dbReference type="ARBA" id="ARBA00023172"/>
    </source>
</evidence>
<accession>A0A7G5C5F1</accession>
<sequence>MKFMPRKVDESEYPKVRKRGKGFTYRYEIPIVKSDGTLGRKQKDTKQYPTPLEAYQAGILIEAELIKGTFVDPSHVTFEDWSVKGLALYAKSKNLKSKTIASHTTNLSRARTFFKGKKLKDITVYDYQKYLLYLRDEKNLSDNTIAMYHSSAKLLWDLAVKHGLLTVNIAEKIEVPKHQLTVEQLISSQGEELPEYLEKEQLALLLRTIKLMESEAQTPAEAFAIRQLFRAVYVLSYSGLRVGELCALDPDRIDKRNFKIFIAATLNTHKGYAGHHLGTPKNSKLRQVDVSKSVIDVIDSQITDVKAFKLSKGVDFYQGKLHVFVGYKKFPGWPLMSKELGNGLRAALTRAGLPTSITPHKLRHTYASLCAEAGMPLPDIQAQLGHASDRVTKQIYLHVTEARRKANVDRLENLLSPLLRDI</sequence>
<dbReference type="PANTHER" id="PTHR30349:SF64">
    <property type="entry name" value="PROPHAGE INTEGRASE INTD-RELATED"/>
    <property type="match status" value="1"/>
</dbReference>
<gene>
    <name evidence="8" type="ORF">FPL14_27155</name>
</gene>
<dbReference type="PROSITE" id="PS51898">
    <property type="entry name" value="TYR_RECOMBINASE"/>
    <property type="match status" value="1"/>
</dbReference>
<dbReference type="InterPro" id="IPR004107">
    <property type="entry name" value="Integrase_SAM-like_N"/>
</dbReference>
<dbReference type="InterPro" id="IPR002104">
    <property type="entry name" value="Integrase_catalytic"/>
</dbReference>
<comment type="similarity">
    <text evidence="1">Belongs to the 'phage' integrase family.</text>
</comment>
<dbReference type="InterPro" id="IPR011010">
    <property type="entry name" value="DNA_brk_join_enz"/>
</dbReference>
<keyword evidence="4" id="KW-0233">DNA recombination</keyword>
<dbReference type="InterPro" id="IPR010998">
    <property type="entry name" value="Integrase_recombinase_N"/>
</dbReference>
<dbReference type="GO" id="GO:0003677">
    <property type="term" value="F:DNA binding"/>
    <property type="evidence" value="ECO:0007669"/>
    <property type="project" value="UniProtKB-UniRule"/>
</dbReference>
<dbReference type="PROSITE" id="PS51900">
    <property type="entry name" value="CB"/>
    <property type="match status" value="1"/>
</dbReference>
<dbReference type="SUPFAM" id="SSF56349">
    <property type="entry name" value="DNA breaking-rejoining enzymes"/>
    <property type="match status" value="1"/>
</dbReference>
<evidence type="ECO:0000259" key="6">
    <source>
        <dbReference type="PROSITE" id="PS51898"/>
    </source>
</evidence>
<evidence type="ECO:0000256" key="2">
    <source>
        <dbReference type="ARBA" id="ARBA00022908"/>
    </source>
</evidence>
<reference evidence="8 9" key="1">
    <citation type="submission" date="2019-07" db="EMBL/GenBank/DDBJ databases">
        <authorList>
            <person name="Kim J.K."/>
            <person name="Cheong H.-M."/>
            <person name="Choi Y."/>
            <person name="Hwang K.J."/>
            <person name="Lee S."/>
            <person name="Choi C."/>
        </authorList>
    </citation>
    <scope>NUCLEOTIDE SEQUENCE [LARGE SCALE GENOMIC DNA]</scope>
    <source>
        <strain evidence="8 9">KS 22</strain>
    </source>
</reference>
<evidence type="ECO:0000256" key="5">
    <source>
        <dbReference type="PROSITE-ProRule" id="PRU01248"/>
    </source>
</evidence>